<dbReference type="PANTHER" id="PTHR35010">
    <property type="entry name" value="BLL4672 PROTEIN-RELATED"/>
    <property type="match status" value="1"/>
</dbReference>
<keyword evidence="3" id="KW-1185">Reference proteome</keyword>
<reference evidence="2 3" key="1">
    <citation type="submission" date="2024-06" db="EMBL/GenBank/DDBJ databases">
        <authorList>
            <person name="Bataeva Y.V."/>
            <person name="Grigorian L.N."/>
            <person name="Solomentsev V.I."/>
        </authorList>
    </citation>
    <scope>NUCLEOTIDE SEQUENCE [LARGE SCALE GENOMIC DNA]</scope>
    <source>
        <strain evidence="3">SCPM-O-B-12605 (RCAM04882)</strain>
    </source>
</reference>
<protein>
    <submittedName>
        <fullName evidence="2">Helix-turn-helix transcriptional regulator</fullName>
    </submittedName>
</protein>
<dbReference type="PANTHER" id="PTHR35010:SF4">
    <property type="entry name" value="BLL5781 PROTEIN"/>
    <property type="match status" value="1"/>
</dbReference>
<evidence type="ECO:0000313" key="2">
    <source>
        <dbReference type="EMBL" id="MES0837332.1"/>
    </source>
</evidence>
<dbReference type="PROSITE" id="PS50943">
    <property type="entry name" value="HTH_CROC1"/>
    <property type="match status" value="1"/>
</dbReference>
<dbReference type="Gene3D" id="3.30.450.180">
    <property type="match status" value="1"/>
</dbReference>
<dbReference type="SMART" id="SM00530">
    <property type="entry name" value="HTH_XRE"/>
    <property type="match status" value="1"/>
</dbReference>
<organism evidence="2 3">
    <name type="scientific">Nocardiopsis tropica</name>
    <dbReference type="NCBI Taxonomy" id="109330"/>
    <lineage>
        <taxon>Bacteria</taxon>
        <taxon>Bacillati</taxon>
        <taxon>Actinomycetota</taxon>
        <taxon>Actinomycetes</taxon>
        <taxon>Streptosporangiales</taxon>
        <taxon>Nocardiopsidaceae</taxon>
        <taxon>Nocardiopsis</taxon>
    </lineage>
</organism>
<dbReference type="EMBL" id="JBEQNB010000017">
    <property type="protein sequence ID" value="MES0837332.1"/>
    <property type="molecule type" value="Genomic_DNA"/>
</dbReference>
<accession>A0ABV2A1U8</accession>
<dbReference type="RefSeq" id="WP_352986189.1">
    <property type="nucleotide sequence ID" value="NZ_JBEQNA010000016.1"/>
</dbReference>
<sequence length="281" mass="30645">METREPSAAGPLLRDWRRRRKLSQLDLSLLADTSARHLSYMETGRARPSREMLLRLSAALDIPLRERNALLLAGGYAPAYRESSPDDAYMASVSSALETVLATHEPYPAVVVDRLWNVVRGNSAMSVLMEGVPAHLSQPRPNVFRLALHPEGLAARLVNLGEVRELFLDRLLHQVNTTADADLRALYEEVSRYPAPGELADAGTGPADGPNPIRVPLRLRTPFGELALFSTMATFGAPADVTLSELAIELFYPLDGFTADTLRALAPAPSKNSAAPENVFP</sequence>
<dbReference type="Proteomes" id="UP001432401">
    <property type="component" value="Unassembled WGS sequence"/>
</dbReference>
<evidence type="ECO:0000313" key="3">
    <source>
        <dbReference type="Proteomes" id="UP001432401"/>
    </source>
</evidence>
<gene>
    <name evidence="2" type="ORF">ABUK86_26375</name>
</gene>
<name>A0ABV2A1U8_9ACTN</name>
<feature type="domain" description="HTH cro/C1-type" evidence="1">
    <location>
        <begin position="13"/>
        <end position="67"/>
    </location>
</feature>
<dbReference type="Pfam" id="PF01381">
    <property type="entry name" value="HTH_3"/>
    <property type="match status" value="1"/>
</dbReference>
<dbReference type="InterPro" id="IPR041413">
    <property type="entry name" value="MLTR_LBD"/>
</dbReference>
<proteinExistence type="predicted"/>
<comment type="caution">
    <text evidence="2">The sequence shown here is derived from an EMBL/GenBank/DDBJ whole genome shotgun (WGS) entry which is preliminary data.</text>
</comment>
<dbReference type="Pfam" id="PF17765">
    <property type="entry name" value="MLTR_LBD"/>
    <property type="match status" value="1"/>
</dbReference>
<dbReference type="InterPro" id="IPR001387">
    <property type="entry name" value="Cro/C1-type_HTH"/>
</dbReference>
<dbReference type="SUPFAM" id="SSF47413">
    <property type="entry name" value="lambda repressor-like DNA-binding domains"/>
    <property type="match status" value="1"/>
</dbReference>
<dbReference type="CDD" id="cd00093">
    <property type="entry name" value="HTH_XRE"/>
    <property type="match status" value="1"/>
</dbReference>
<evidence type="ECO:0000259" key="1">
    <source>
        <dbReference type="PROSITE" id="PS50943"/>
    </source>
</evidence>
<dbReference type="Gene3D" id="1.10.260.40">
    <property type="entry name" value="lambda repressor-like DNA-binding domains"/>
    <property type="match status" value="1"/>
</dbReference>
<dbReference type="InterPro" id="IPR010982">
    <property type="entry name" value="Lambda_DNA-bd_dom_sf"/>
</dbReference>